<dbReference type="OrthoDB" id="7587145at2759"/>
<accession>A0A1Y3BDC2</accession>
<gene>
    <name evidence="2" type="ORF">BLA29_010457</name>
</gene>
<comment type="caution">
    <text evidence="2">The sequence shown here is derived from an EMBL/GenBank/DDBJ whole genome shotgun (WGS) entry which is preliminary data.</text>
</comment>
<name>A0A1Y3BDC2_EURMA</name>
<keyword evidence="1" id="KW-0732">Signal</keyword>
<evidence type="ECO:0000313" key="3">
    <source>
        <dbReference type="Proteomes" id="UP000194236"/>
    </source>
</evidence>
<keyword evidence="3" id="KW-1185">Reference proteome</keyword>
<proteinExistence type="predicted"/>
<feature type="chain" id="PRO_5013254687" evidence="1">
    <location>
        <begin position="23"/>
        <end position="194"/>
    </location>
</feature>
<dbReference type="AlphaFoldDB" id="A0A1Y3BDC2"/>
<dbReference type="Proteomes" id="UP000194236">
    <property type="component" value="Unassembled WGS sequence"/>
</dbReference>
<protein>
    <submittedName>
        <fullName evidence="2">Uncharacterized protein</fullName>
    </submittedName>
</protein>
<dbReference type="EMBL" id="MUJZ01025953">
    <property type="protein sequence ID" value="OTF78862.1"/>
    <property type="molecule type" value="Genomic_DNA"/>
</dbReference>
<organism evidence="2 3">
    <name type="scientific">Euroglyphus maynei</name>
    <name type="common">Mayne's house dust mite</name>
    <dbReference type="NCBI Taxonomy" id="6958"/>
    <lineage>
        <taxon>Eukaryota</taxon>
        <taxon>Metazoa</taxon>
        <taxon>Ecdysozoa</taxon>
        <taxon>Arthropoda</taxon>
        <taxon>Chelicerata</taxon>
        <taxon>Arachnida</taxon>
        <taxon>Acari</taxon>
        <taxon>Acariformes</taxon>
        <taxon>Sarcoptiformes</taxon>
        <taxon>Astigmata</taxon>
        <taxon>Psoroptidia</taxon>
        <taxon>Analgoidea</taxon>
        <taxon>Pyroglyphidae</taxon>
        <taxon>Pyroglyphinae</taxon>
        <taxon>Euroglyphus</taxon>
    </lineage>
</organism>
<sequence>MYPSILIVLIINFTSILLLTNGQFIPQQSNISNGHSSLIKTSSQQQQQQPQVNFFSNSTSDNFLDDRNIRLSQDKREILQYLNTKNVVKTMLKLLFGTNEESMVTSRQVLNVFVKMLEVLKSSFGQRARSTSTTSRLRDTMDNAAQAGISMVQGYVKSVLATDKQCMKRSICEGASNAARESRELGNLIAQLGG</sequence>
<evidence type="ECO:0000256" key="1">
    <source>
        <dbReference type="SAM" id="SignalP"/>
    </source>
</evidence>
<reference evidence="2 3" key="1">
    <citation type="submission" date="2017-03" db="EMBL/GenBank/DDBJ databases">
        <title>Genome Survey of Euroglyphus maynei.</title>
        <authorList>
            <person name="Arlian L.G."/>
            <person name="Morgan M.S."/>
            <person name="Rider S.D."/>
        </authorList>
    </citation>
    <scope>NUCLEOTIDE SEQUENCE [LARGE SCALE GENOMIC DNA]</scope>
    <source>
        <strain evidence="2">Arlian Lab</strain>
        <tissue evidence="2">Whole body</tissue>
    </source>
</reference>
<feature type="signal peptide" evidence="1">
    <location>
        <begin position="1"/>
        <end position="22"/>
    </location>
</feature>
<evidence type="ECO:0000313" key="2">
    <source>
        <dbReference type="EMBL" id="OTF78862.1"/>
    </source>
</evidence>